<organism evidence="2 3">
    <name type="scientific">Haemonchus contortus</name>
    <name type="common">Barber pole worm</name>
    <dbReference type="NCBI Taxonomy" id="6289"/>
    <lineage>
        <taxon>Eukaryota</taxon>
        <taxon>Metazoa</taxon>
        <taxon>Ecdysozoa</taxon>
        <taxon>Nematoda</taxon>
        <taxon>Chromadorea</taxon>
        <taxon>Rhabditida</taxon>
        <taxon>Rhabditina</taxon>
        <taxon>Rhabditomorpha</taxon>
        <taxon>Strongyloidea</taxon>
        <taxon>Trichostrongylidae</taxon>
        <taxon>Haemonchus</taxon>
    </lineage>
</organism>
<evidence type="ECO:0000313" key="3">
    <source>
        <dbReference type="WBParaSite" id="HCON_00111440-00001"/>
    </source>
</evidence>
<dbReference type="WBParaSite" id="HCON_00111440-00001">
    <property type="protein sequence ID" value="HCON_00111440-00001"/>
    <property type="gene ID" value="HCON_00111440"/>
</dbReference>
<accession>A0A7I4YLD2</accession>
<dbReference type="AlphaFoldDB" id="A0A7I4YLD2"/>
<feature type="region of interest" description="Disordered" evidence="1">
    <location>
        <begin position="18"/>
        <end position="77"/>
    </location>
</feature>
<proteinExistence type="predicted"/>
<feature type="compositionally biased region" description="Acidic residues" evidence="1">
    <location>
        <begin position="21"/>
        <end position="34"/>
    </location>
</feature>
<sequence>MAEVEYDAEDTLDFDALLVASDEEEQGTTEDEVAEVLRRTESDESEEEDSDDESTSSWSSDISPHDPWIFSGRRGPDDEVLSCQEPIDFFELFLKDEIWI</sequence>
<dbReference type="Proteomes" id="UP000025227">
    <property type="component" value="Unplaced"/>
</dbReference>
<keyword evidence="2" id="KW-1185">Reference proteome</keyword>
<name>A0A7I4YLD2_HAECO</name>
<evidence type="ECO:0000313" key="2">
    <source>
        <dbReference type="Proteomes" id="UP000025227"/>
    </source>
</evidence>
<reference evidence="3" key="1">
    <citation type="submission" date="2020-12" db="UniProtKB">
        <authorList>
            <consortium name="WormBaseParasite"/>
        </authorList>
    </citation>
    <scope>IDENTIFICATION</scope>
    <source>
        <strain evidence="3">MHco3</strain>
    </source>
</reference>
<feature type="compositionally biased region" description="Acidic residues" evidence="1">
    <location>
        <begin position="43"/>
        <end position="54"/>
    </location>
</feature>
<protein>
    <submittedName>
        <fullName evidence="3">Uncharacterized protein</fullName>
    </submittedName>
</protein>
<evidence type="ECO:0000256" key="1">
    <source>
        <dbReference type="SAM" id="MobiDB-lite"/>
    </source>
</evidence>